<dbReference type="Proteomes" id="UP000018766">
    <property type="component" value="Unassembled WGS sequence"/>
</dbReference>
<dbReference type="AlphaFoldDB" id="V8FUC4"/>
<protein>
    <submittedName>
        <fullName evidence="2">Uncharacterized protein</fullName>
    </submittedName>
</protein>
<feature type="chain" id="PRO_5004768742" evidence="1">
    <location>
        <begin position="26"/>
        <end position="213"/>
    </location>
</feature>
<dbReference type="EMBL" id="AYSV01000113">
    <property type="protein sequence ID" value="ETD67889.1"/>
    <property type="molecule type" value="Genomic_DNA"/>
</dbReference>
<proteinExistence type="predicted"/>
<evidence type="ECO:0000313" key="3">
    <source>
        <dbReference type="Proteomes" id="UP000018766"/>
    </source>
</evidence>
<name>V8FUC4_9BURK</name>
<evidence type="ECO:0000313" key="2">
    <source>
        <dbReference type="EMBL" id="ETD67889.1"/>
    </source>
</evidence>
<reference evidence="2 3" key="1">
    <citation type="submission" date="2013-11" db="EMBL/GenBank/DDBJ databases">
        <title>Genomic analysis of Pelistega sp. HM-7.</title>
        <authorList>
            <person name="Kumbhare S.V."/>
            <person name="Shetty S.A."/>
            <person name="Sharma O."/>
            <person name="Dhotre D.P."/>
        </authorList>
    </citation>
    <scope>NUCLEOTIDE SEQUENCE [LARGE SCALE GENOMIC DNA]</scope>
    <source>
        <strain evidence="2 3">HM-7</strain>
    </source>
</reference>
<comment type="caution">
    <text evidence="2">The sequence shown here is derived from an EMBL/GenBank/DDBJ whole genome shotgun (WGS) entry which is preliminary data.</text>
</comment>
<keyword evidence="3" id="KW-1185">Reference proteome</keyword>
<feature type="signal peptide" evidence="1">
    <location>
        <begin position="1"/>
        <end position="25"/>
    </location>
</feature>
<evidence type="ECO:0000256" key="1">
    <source>
        <dbReference type="SAM" id="SignalP"/>
    </source>
</evidence>
<organism evidence="2 3">
    <name type="scientific">Pelistega indica</name>
    <dbReference type="NCBI Taxonomy" id="1414851"/>
    <lineage>
        <taxon>Bacteria</taxon>
        <taxon>Pseudomonadati</taxon>
        <taxon>Pseudomonadota</taxon>
        <taxon>Betaproteobacteria</taxon>
        <taxon>Burkholderiales</taxon>
        <taxon>Alcaligenaceae</taxon>
        <taxon>Pelistega</taxon>
    </lineage>
</organism>
<sequence length="213" mass="23466">MKLSITKSFISLFVLLGVHLTSVQAAEPSAIDIACQKEPSQITDADFKSLVNFGEALIAEQQKLTLPKDCKTTVKSQGKDSFNPYVAALETAAKQKNLDIFGAILSDFNSSNVSMEETAKAHSELLKYIKVACGQQFACVTQITKKIPTLDIHKSPIFCSLSRVADYTVQDFYKKTTPTPKYPVACLGHSILTENMGLSPMQDWYEAYKLLGQ</sequence>
<dbReference type="RefSeq" id="WP_023952600.1">
    <property type="nucleotide sequence ID" value="NZ_AYSV01000113.1"/>
</dbReference>
<keyword evidence="1" id="KW-0732">Signal</keyword>
<accession>V8FUC4</accession>
<gene>
    <name evidence="2" type="ORF">V757_10745</name>
</gene>